<dbReference type="PANTHER" id="PTHR43377:SF2">
    <property type="entry name" value="BINDING ROSSMANN FOLD OXIDOREDUCTASE, PUTATIVE (AFU_ORTHOLOGUE AFUA_4G00560)-RELATED"/>
    <property type="match status" value="1"/>
</dbReference>
<dbReference type="RefSeq" id="WP_004836625.1">
    <property type="nucleotide sequence ID" value="NZ_CAMPNK010000019.1"/>
</dbReference>
<evidence type="ECO:0000313" key="4">
    <source>
        <dbReference type="EMBL" id="KWZ79131.1"/>
    </source>
</evidence>
<dbReference type="Gene3D" id="3.40.50.720">
    <property type="entry name" value="NAD(P)-binding Rossmann-like Domain"/>
    <property type="match status" value="1"/>
</dbReference>
<keyword evidence="5" id="KW-1185">Reference proteome</keyword>
<dbReference type="PATRIC" id="fig|33036.3.peg.192"/>
<gene>
    <name evidence="4" type="ORF">HMPREF3200_00189</name>
</gene>
<dbReference type="Pfam" id="PF01408">
    <property type="entry name" value="GFO_IDH_MocA"/>
    <property type="match status" value="1"/>
</dbReference>
<comment type="caution">
    <text evidence="4">The sequence shown here is derived from an EMBL/GenBank/DDBJ whole genome shotgun (WGS) entry which is preliminary data.</text>
</comment>
<dbReference type="Proteomes" id="UP000070383">
    <property type="component" value="Unassembled WGS sequence"/>
</dbReference>
<dbReference type="InterPro" id="IPR000683">
    <property type="entry name" value="Gfo/Idh/MocA-like_OxRdtase_N"/>
</dbReference>
<evidence type="ECO:0000313" key="5">
    <source>
        <dbReference type="Proteomes" id="UP000070383"/>
    </source>
</evidence>
<dbReference type="Pfam" id="PF02894">
    <property type="entry name" value="GFO_IDH_MocA_C"/>
    <property type="match status" value="1"/>
</dbReference>
<feature type="domain" description="Gfo/Idh/MocA-like oxidoreductase C-terminal" evidence="3">
    <location>
        <begin position="139"/>
        <end position="375"/>
    </location>
</feature>
<accession>A0A133KHW5</accession>
<organism evidence="4 5">
    <name type="scientific">Anaerococcus tetradius</name>
    <dbReference type="NCBI Taxonomy" id="33036"/>
    <lineage>
        <taxon>Bacteria</taxon>
        <taxon>Bacillati</taxon>
        <taxon>Bacillota</taxon>
        <taxon>Tissierellia</taxon>
        <taxon>Tissierellales</taxon>
        <taxon>Peptoniphilaceae</taxon>
        <taxon>Anaerococcus</taxon>
    </lineage>
</organism>
<proteinExistence type="inferred from homology"/>
<protein>
    <submittedName>
        <fullName evidence="4">Oxidoreductase, NAD-binding domain protein</fullName>
    </submittedName>
</protein>
<dbReference type="InterPro" id="IPR036291">
    <property type="entry name" value="NAD(P)-bd_dom_sf"/>
</dbReference>
<dbReference type="InterPro" id="IPR051450">
    <property type="entry name" value="Gfo/Idh/MocA_Oxidoreductases"/>
</dbReference>
<dbReference type="OrthoDB" id="9781966at2"/>
<dbReference type="Gene3D" id="3.30.360.10">
    <property type="entry name" value="Dihydrodipicolinate Reductase, domain 2"/>
    <property type="match status" value="1"/>
</dbReference>
<dbReference type="GO" id="GO:0000166">
    <property type="term" value="F:nucleotide binding"/>
    <property type="evidence" value="ECO:0007669"/>
    <property type="project" value="InterPro"/>
</dbReference>
<evidence type="ECO:0000259" key="2">
    <source>
        <dbReference type="Pfam" id="PF01408"/>
    </source>
</evidence>
<dbReference type="AlphaFoldDB" id="A0A133KHW5"/>
<dbReference type="STRING" id="33036.HMPREF3200_00189"/>
<dbReference type="InterPro" id="IPR004104">
    <property type="entry name" value="Gfo/Idh/MocA-like_OxRdtase_C"/>
</dbReference>
<sequence>MKVAVVGCGNRGHEAYAKELIQYEGVEIVAALDWDQRKLDKVKKEFNISDEYIFKDEKDFFDKLEKEKFADTIIIATYDREHYDITMKALDMNLNILLEKPISPIREEVLNIANKAKDYEKVFMICHVLRYSPFFRKIKELIDEGAIGELININHNENIGYFHFAHSFVRGNWRNSVESSPLILQKSCHDMDILLYLTGKMPKSISAYGSLTYFKEENQPEGAADRCLSCKYQDSCIFSVKDFYTIGRGRGWRAVVDPKITDESLKKALEEGPYGRCVFKSDNDVCDHQSIAIQFEDEVSATFNLSAFAKDVHRNIKIQGTKGEIIADDLTQEIRVNVFGKDEDRLFKVNNMFGGHGGSDRAIIKAFYDACNGSVDEVKTGAMESLASHLMCFDAEKSRKEKLMVEYNKY</sequence>
<dbReference type="EMBL" id="LRPM01000005">
    <property type="protein sequence ID" value="KWZ79131.1"/>
    <property type="molecule type" value="Genomic_DNA"/>
</dbReference>
<evidence type="ECO:0000256" key="1">
    <source>
        <dbReference type="ARBA" id="ARBA00010928"/>
    </source>
</evidence>
<evidence type="ECO:0000259" key="3">
    <source>
        <dbReference type="Pfam" id="PF02894"/>
    </source>
</evidence>
<comment type="similarity">
    <text evidence="1">Belongs to the Gfo/Idh/MocA family.</text>
</comment>
<dbReference type="SUPFAM" id="SSF55347">
    <property type="entry name" value="Glyceraldehyde-3-phosphate dehydrogenase-like, C-terminal domain"/>
    <property type="match status" value="1"/>
</dbReference>
<name>A0A133KHW5_9FIRM</name>
<reference evidence="5" key="1">
    <citation type="submission" date="2016-01" db="EMBL/GenBank/DDBJ databases">
        <authorList>
            <person name="Mitreva M."/>
            <person name="Pepin K.H."/>
            <person name="Mihindukulasuriya K.A."/>
            <person name="Fulton R."/>
            <person name="Fronick C."/>
            <person name="O'Laughlin M."/>
            <person name="Miner T."/>
            <person name="Herter B."/>
            <person name="Rosa B.A."/>
            <person name="Cordes M."/>
            <person name="Tomlinson C."/>
            <person name="Wollam A."/>
            <person name="Palsikar V.B."/>
            <person name="Mardis E.R."/>
            <person name="Wilson R.K."/>
        </authorList>
    </citation>
    <scope>NUCLEOTIDE SEQUENCE [LARGE SCALE GENOMIC DNA]</scope>
    <source>
        <strain evidence="5">MJR8151</strain>
    </source>
</reference>
<feature type="domain" description="Gfo/Idh/MocA-like oxidoreductase N-terminal" evidence="2">
    <location>
        <begin position="1"/>
        <end position="125"/>
    </location>
</feature>
<dbReference type="SUPFAM" id="SSF51735">
    <property type="entry name" value="NAD(P)-binding Rossmann-fold domains"/>
    <property type="match status" value="1"/>
</dbReference>
<dbReference type="PANTHER" id="PTHR43377">
    <property type="entry name" value="BILIVERDIN REDUCTASE A"/>
    <property type="match status" value="1"/>
</dbReference>